<dbReference type="Proteomes" id="UP000541558">
    <property type="component" value="Unassembled WGS sequence"/>
</dbReference>
<sequence>MSAVSWICSLRIKVSPFLAVRWASSTTTETFAVGGSLYLAGLAQVDMPHIGLILAIDDKVGMLAHVKYTDNAWVYEYRKERIMPSMTLTSLRLVHDSSKPGAATIVSKELDDFCKTIEVPSASATGQCGVWIGQVLQGLVDKGAIAAPASGVKALLSEFATWAKGNRSFATRSKYPNIMV</sequence>
<name>A0A8H5BZW2_9AGAR</name>
<organism evidence="1 2">
    <name type="scientific">Ephemerocybe angulata</name>
    <dbReference type="NCBI Taxonomy" id="980116"/>
    <lineage>
        <taxon>Eukaryota</taxon>
        <taxon>Fungi</taxon>
        <taxon>Dikarya</taxon>
        <taxon>Basidiomycota</taxon>
        <taxon>Agaricomycotina</taxon>
        <taxon>Agaricomycetes</taxon>
        <taxon>Agaricomycetidae</taxon>
        <taxon>Agaricales</taxon>
        <taxon>Agaricineae</taxon>
        <taxon>Psathyrellaceae</taxon>
        <taxon>Ephemerocybe</taxon>
    </lineage>
</organism>
<dbReference type="EMBL" id="JAACJK010000110">
    <property type="protein sequence ID" value="KAF5332615.1"/>
    <property type="molecule type" value="Genomic_DNA"/>
</dbReference>
<dbReference type="OrthoDB" id="3002933at2759"/>
<gene>
    <name evidence="1" type="ORF">D9611_005340</name>
</gene>
<protein>
    <submittedName>
        <fullName evidence="1">Uncharacterized protein</fullName>
    </submittedName>
</protein>
<proteinExistence type="predicted"/>
<comment type="caution">
    <text evidence="1">The sequence shown here is derived from an EMBL/GenBank/DDBJ whole genome shotgun (WGS) entry which is preliminary data.</text>
</comment>
<evidence type="ECO:0000313" key="1">
    <source>
        <dbReference type="EMBL" id="KAF5332615.1"/>
    </source>
</evidence>
<evidence type="ECO:0000313" key="2">
    <source>
        <dbReference type="Proteomes" id="UP000541558"/>
    </source>
</evidence>
<accession>A0A8H5BZW2</accession>
<dbReference type="AlphaFoldDB" id="A0A8H5BZW2"/>
<reference evidence="1 2" key="1">
    <citation type="journal article" date="2020" name="ISME J.">
        <title>Uncovering the hidden diversity of litter-decomposition mechanisms in mushroom-forming fungi.</title>
        <authorList>
            <person name="Floudas D."/>
            <person name="Bentzer J."/>
            <person name="Ahren D."/>
            <person name="Johansson T."/>
            <person name="Persson P."/>
            <person name="Tunlid A."/>
        </authorList>
    </citation>
    <scope>NUCLEOTIDE SEQUENCE [LARGE SCALE GENOMIC DNA]</scope>
    <source>
        <strain evidence="1 2">CBS 175.51</strain>
    </source>
</reference>
<keyword evidence="2" id="KW-1185">Reference proteome</keyword>